<name>A0ABD3Q600_9STRA</name>
<sequence>MFTKYTPALISGILSVSANVSIITASSWSRRAGAGCRCHPLLAFTQNRFTAHASKKAKAESKMKRNSKSPSADTKKKKKQKQLDGFFRPSSSAVTASSTATSDFDENPASKFKVFCDLDGVLVDFDSGVRQLLDGRGPDDVSPGLLWGRIAQTDFYTNLPWLPDAKVLWEQLKTLPVLPDILTGVPRHKRSKEEKFAWCKRELGVEVNHCDMAGAKASHEIVTGVRRKGVVNVITCWSKNKHFESRENHVLIDDRLTLKKDWEKNGGMFIHHIDAEQTISILRERGILPKR</sequence>
<evidence type="ECO:0000313" key="2">
    <source>
        <dbReference type="EMBL" id="KAL3795036.1"/>
    </source>
</evidence>
<gene>
    <name evidence="2" type="ORF">HJC23_006357</name>
</gene>
<evidence type="ECO:0000313" key="3">
    <source>
        <dbReference type="Proteomes" id="UP001516023"/>
    </source>
</evidence>
<dbReference type="Proteomes" id="UP001516023">
    <property type="component" value="Unassembled WGS sequence"/>
</dbReference>
<evidence type="ECO:0000256" key="1">
    <source>
        <dbReference type="SAM" id="MobiDB-lite"/>
    </source>
</evidence>
<accession>A0ABD3Q600</accession>
<dbReference type="EMBL" id="JABMIG020000075">
    <property type="protein sequence ID" value="KAL3795036.1"/>
    <property type="molecule type" value="Genomic_DNA"/>
</dbReference>
<proteinExistence type="predicted"/>
<dbReference type="InterPro" id="IPR036412">
    <property type="entry name" value="HAD-like_sf"/>
</dbReference>
<organism evidence="2 3">
    <name type="scientific">Cyclotella cryptica</name>
    <dbReference type="NCBI Taxonomy" id="29204"/>
    <lineage>
        <taxon>Eukaryota</taxon>
        <taxon>Sar</taxon>
        <taxon>Stramenopiles</taxon>
        <taxon>Ochrophyta</taxon>
        <taxon>Bacillariophyta</taxon>
        <taxon>Coscinodiscophyceae</taxon>
        <taxon>Thalassiosirophycidae</taxon>
        <taxon>Stephanodiscales</taxon>
        <taxon>Stephanodiscaceae</taxon>
        <taxon>Cyclotella</taxon>
    </lineage>
</organism>
<protein>
    <submittedName>
        <fullName evidence="2">Uncharacterized protein</fullName>
    </submittedName>
</protein>
<dbReference type="InterPro" id="IPR023214">
    <property type="entry name" value="HAD_sf"/>
</dbReference>
<keyword evidence="3" id="KW-1185">Reference proteome</keyword>
<feature type="region of interest" description="Disordered" evidence="1">
    <location>
        <begin position="55"/>
        <end position="83"/>
    </location>
</feature>
<reference evidence="2 3" key="1">
    <citation type="journal article" date="2020" name="G3 (Bethesda)">
        <title>Improved Reference Genome for Cyclotella cryptica CCMP332, a Model for Cell Wall Morphogenesis, Salinity Adaptation, and Lipid Production in Diatoms (Bacillariophyta).</title>
        <authorList>
            <person name="Roberts W.R."/>
            <person name="Downey K.M."/>
            <person name="Ruck E.C."/>
            <person name="Traller J.C."/>
            <person name="Alverson A.J."/>
        </authorList>
    </citation>
    <scope>NUCLEOTIDE SEQUENCE [LARGE SCALE GENOMIC DNA]</scope>
    <source>
        <strain evidence="2 3">CCMP332</strain>
    </source>
</reference>
<dbReference type="AlphaFoldDB" id="A0ABD3Q600"/>
<dbReference type="SUPFAM" id="SSF56784">
    <property type="entry name" value="HAD-like"/>
    <property type="match status" value="1"/>
</dbReference>
<comment type="caution">
    <text evidence="2">The sequence shown here is derived from an EMBL/GenBank/DDBJ whole genome shotgun (WGS) entry which is preliminary data.</text>
</comment>
<dbReference type="Gene3D" id="3.40.50.1000">
    <property type="entry name" value="HAD superfamily/HAD-like"/>
    <property type="match status" value="1"/>
</dbReference>